<evidence type="ECO:0000259" key="2">
    <source>
        <dbReference type="Pfam" id="PF23155"/>
    </source>
</evidence>
<dbReference type="OrthoDB" id="3246050at2759"/>
<dbReference type="PANTHER" id="PTHR38117">
    <property type="entry name" value="NACHT AND WD40 DOMAIN PROTEIN"/>
    <property type="match status" value="1"/>
</dbReference>
<dbReference type="Proteomes" id="UP000504638">
    <property type="component" value="Unplaced"/>
</dbReference>
<evidence type="ECO:0000313" key="5">
    <source>
        <dbReference type="RefSeq" id="XP_033537069.1"/>
    </source>
</evidence>
<reference evidence="5" key="2">
    <citation type="submission" date="2020-04" db="EMBL/GenBank/DDBJ databases">
        <authorList>
            <consortium name="NCBI Genome Project"/>
        </authorList>
    </citation>
    <scope>NUCLEOTIDE SEQUENCE</scope>
    <source>
        <strain evidence="5">CBS 781.70</strain>
    </source>
</reference>
<name>A0A6G1GBG4_9PEZI</name>
<feature type="region of interest" description="Disordered" evidence="1">
    <location>
        <begin position="206"/>
        <end position="252"/>
    </location>
</feature>
<keyword evidence="4" id="KW-1185">Reference proteome</keyword>
<feature type="domain" description="DUF7053" evidence="2">
    <location>
        <begin position="2"/>
        <end position="169"/>
    </location>
</feature>
<evidence type="ECO:0000313" key="4">
    <source>
        <dbReference type="Proteomes" id="UP000504638"/>
    </source>
</evidence>
<dbReference type="AlphaFoldDB" id="A0A6G1GBG4"/>
<accession>A0A6G1GBG4</accession>
<proteinExistence type="predicted"/>
<dbReference type="EMBL" id="ML975151">
    <property type="protein sequence ID" value="KAF1815438.1"/>
    <property type="molecule type" value="Genomic_DNA"/>
</dbReference>
<evidence type="ECO:0000256" key="1">
    <source>
        <dbReference type="SAM" id="MobiDB-lite"/>
    </source>
</evidence>
<dbReference type="RefSeq" id="XP_033537069.1">
    <property type="nucleotide sequence ID" value="XM_033674213.1"/>
</dbReference>
<dbReference type="PANTHER" id="PTHR38117:SF2">
    <property type="entry name" value="NACHT AND WD40 DOMAIN PROTEIN"/>
    <property type="match status" value="1"/>
</dbReference>
<evidence type="ECO:0000313" key="3">
    <source>
        <dbReference type="EMBL" id="KAF1815438.1"/>
    </source>
</evidence>
<dbReference type="InterPro" id="IPR055481">
    <property type="entry name" value="DUF7053"/>
</dbReference>
<reference evidence="3 5" key="1">
    <citation type="submission" date="2020-01" db="EMBL/GenBank/DDBJ databases">
        <authorList>
            <consortium name="DOE Joint Genome Institute"/>
            <person name="Haridas S."/>
            <person name="Albert R."/>
            <person name="Binder M."/>
            <person name="Bloem J."/>
            <person name="Labutti K."/>
            <person name="Salamov A."/>
            <person name="Andreopoulos B."/>
            <person name="Baker S.E."/>
            <person name="Barry K."/>
            <person name="Bills G."/>
            <person name="Bluhm B.H."/>
            <person name="Cannon C."/>
            <person name="Castanera R."/>
            <person name="Culley D.E."/>
            <person name="Daum C."/>
            <person name="Ezra D."/>
            <person name="Gonzalez J.B."/>
            <person name="Henrissat B."/>
            <person name="Kuo A."/>
            <person name="Liang C."/>
            <person name="Lipzen A."/>
            <person name="Lutzoni F."/>
            <person name="Magnuson J."/>
            <person name="Mondo S."/>
            <person name="Nolan M."/>
            <person name="Ohm R."/>
            <person name="Pangilinan J."/>
            <person name="Park H.-J."/>
            <person name="Ramirez L."/>
            <person name="Alfaro M."/>
            <person name="Sun H."/>
            <person name="Tritt A."/>
            <person name="Yoshinaga Y."/>
            <person name="Zwiers L.-H."/>
            <person name="Turgeon B.G."/>
            <person name="Goodwin S.B."/>
            <person name="Spatafora J.W."/>
            <person name="Crous P.W."/>
            <person name="Grigoriev I.V."/>
        </authorList>
    </citation>
    <scope>NUCLEOTIDE SEQUENCE</scope>
    <source>
        <strain evidence="3 5">CBS 781.70</strain>
    </source>
</reference>
<dbReference type="Pfam" id="PF23155">
    <property type="entry name" value="DUF7053"/>
    <property type="match status" value="1"/>
</dbReference>
<sequence length="252" mass="27173">MSKRTVFTHITPLPAGLSRATVMETLHNHFAMIDLNPLVIGRVPCEPPVYATPEELHCKWYAITDLIHYLPGGAISGKLTYHGCFHDLDNGLQTHVFAPMGLNIKGKWTLGGSLPGEPRPIVELGIDAPKEGLYLREDVDMKCNIMMTSFVKKTLKKAHSGLVDTIIAGAPLSETRKDGPPGCFTGAGSSSLGAYGYPVGYTGVDRPLPELPPSHPPGVGSAQNFPAQRPGEMNQPRPYPHDKHPAELPGSN</sequence>
<reference evidence="5" key="3">
    <citation type="submission" date="2025-04" db="UniProtKB">
        <authorList>
            <consortium name="RefSeq"/>
        </authorList>
    </citation>
    <scope>IDENTIFICATION</scope>
    <source>
        <strain evidence="5">CBS 781.70</strain>
    </source>
</reference>
<gene>
    <name evidence="3 5" type="ORF">P152DRAFT_185528</name>
</gene>
<organism evidence="3">
    <name type="scientific">Eremomyces bilateralis CBS 781.70</name>
    <dbReference type="NCBI Taxonomy" id="1392243"/>
    <lineage>
        <taxon>Eukaryota</taxon>
        <taxon>Fungi</taxon>
        <taxon>Dikarya</taxon>
        <taxon>Ascomycota</taxon>
        <taxon>Pezizomycotina</taxon>
        <taxon>Dothideomycetes</taxon>
        <taxon>Dothideomycetes incertae sedis</taxon>
        <taxon>Eremomycetales</taxon>
        <taxon>Eremomycetaceae</taxon>
        <taxon>Eremomyces</taxon>
    </lineage>
</organism>
<protein>
    <recommendedName>
        <fullName evidence="2">DUF7053 domain-containing protein</fullName>
    </recommendedName>
</protein>
<dbReference type="GeneID" id="54414783"/>